<feature type="compositionally biased region" description="Polar residues" evidence="1">
    <location>
        <begin position="96"/>
        <end position="106"/>
    </location>
</feature>
<feature type="compositionally biased region" description="Basic and acidic residues" evidence="1">
    <location>
        <begin position="160"/>
        <end position="173"/>
    </location>
</feature>
<feature type="compositionally biased region" description="Polar residues" evidence="1">
    <location>
        <begin position="180"/>
        <end position="192"/>
    </location>
</feature>
<evidence type="ECO:0000256" key="1">
    <source>
        <dbReference type="SAM" id="MobiDB-lite"/>
    </source>
</evidence>
<protein>
    <submittedName>
        <fullName evidence="2">Uncharacterized protein</fullName>
    </submittedName>
</protein>
<feature type="compositionally biased region" description="Basic residues" evidence="1">
    <location>
        <begin position="82"/>
        <end position="91"/>
    </location>
</feature>
<dbReference type="Proteomes" id="UP000712281">
    <property type="component" value="Unassembled WGS sequence"/>
</dbReference>
<evidence type="ECO:0000313" key="2">
    <source>
        <dbReference type="EMBL" id="KAF2608967.1"/>
    </source>
</evidence>
<dbReference type="EMBL" id="QGKW02000276">
    <property type="protein sequence ID" value="KAF2608967.1"/>
    <property type="molecule type" value="Genomic_DNA"/>
</dbReference>
<reference evidence="2" key="1">
    <citation type="submission" date="2019-12" db="EMBL/GenBank/DDBJ databases">
        <title>Genome sequencing and annotation of Brassica cretica.</title>
        <authorList>
            <person name="Studholme D.J."/>
            <person name="Sarris P.F."/>
        </authorList>
    </citation>
    <scope>NUCLEOTIDE SEQUENCE</scope>
    <source>
        <strain evidence="2">PFS-001/15</strain>
        <tissue evidence="2">Leaf</tissue>
    </source>
</reference>
<feature type="compositionally biased region" description="Basic residues" evidence="1">
    <location>
        <begin position="150"/>
        <end position="159"/>
    </location>
</feature>
<gene>
    <name evidence="2" type="ORF">F2Q68_00043400</name>
</gene>
<accession>A0A8S9LSC7</accession>
<proteinExistence type="predicted"/>
<organism evidence="2 3">
    <name type="scientific">Brassica cretica</name>
    <name type="common">Mustard</name>
    <dbReference type="NCBI Taxonomy" id="69181"/>
    <lineage>
        <taxon>Eukaryota</taxon>
        <taxon>Viridiplantae</taxon>
        <taxon>Streptophyta</taxon>
        <taxon>Embryophyta</taxon>
        <taxon>Tracheophyta</taxon>
        <taxon>Spermatophyta</taxon>
        <taxon>Magnoliopsida</taxon>
        <taxon>eudicotyledons</taxon>
        <taxon>Gunneridae</taxon>
        <taxon>Pentapetalae</taxon>
        <taxon>rosids</taxon>
        <taxon>malvids</taxon>
        <taxon>Brassicales</taxon>
        <taxon>Brassicaceae</taxon>
        <taxon>Brassiceae</taxon>
        <taxon>Brassica</taxon>
    </lineage>
</organism>
<sequence>MPLVKDLIFKDAYVDAARTKILSDGSMNYVVEMYDTALKETISKLKQADKLVRVKDTVLNRRTVNLRRRSIRLQRSKVGYSQRKRHRRRSLWRSSGNWRANPVNTEPSREEPVQESSDRETAEPSATGSSASVEARTGTESDEPPNKKEKKEKRKKKKRTVEERSEPSEDVGGRELVPLDSSNRNVVAQTSVDLDDSPSVPLERKKKSSREGDAPTSVEKSPPAVPSATRSSGSASKGGRIKFPDHVEFKYDGDTPLAYAPT</sequence>
<evidence type="ECO:0000313" key="3">
    <source>
        <dbReference type="Proteomes" id="UP000712281"/>
    </source>
</evidence>
<comment type="caution">
    <text evidence="2">The sequence shown here is derived from an EMBL/GenBank/DDBJ whole genome shotgun (WGS) entry which is preliminary data.</text>
</comment>
<feature type="region of interest" description="Disordered" evidence="1">
    <location>
        <begin position="75"/>
        <end position="262"/>
    </location>
</feature>
<dbReference type="AlphaFoldDB" id="A0A8S9LSC7"/>
<name>A0A8S9LSC7_BRACR</name>
<feature type="compositionally biased region" description="Basic and acidic residues" evidence="1">
    <location>
        <begin position="242"/>
        <end position="253"/>
    </location>
</feature>
<feature type="compositionally biased region" description="Basic and acidic residues" evidence="1">
    <location>
        <begin position="107"/>
        <end position="122"/>
    </location>
</feature>